<comment type="caution">
    <text evidence="2">The sequence shown here is derived from an EMBL/GenBank/DDBJ whole genome shotgun (WGS) entry which is preliminary data.</text>
</comment>
<dbReference type="Gene3D" id="1.10.1070.20">
    <property type="match status" value="1"/>
</dbReference>
<reference evidence="2" key="1">
    <citation type="submission" date="2020-08" db="EMBL/GenBank/DDBJ databases">
        <title>Genome public.</title>
        <authorList>
            <person name="Liu C."/>
            <person name="Sun Q."/>
        </authorList>
    </citation>
    <scope>NUCLEOTIDE SEQUENCE</scope>
    <source>
        <strain evidence="2">NSJ-42</strain>
    </source>
</reference>
<organism evidence="2 3">
    <name type="scientific">Clostridium lentum</name>
    <dbReference type="NCBI Taxonomy" id="2763037"/>
    <lineage>
        <taxon>Bacteria</taxon>
        <taxon>Bacillati</taxon>
        <taxon>Bacillota</taxon>
        <taxon>Clostridia</taxon>
        <taxon>Eubacteriales</taxon>
        <taxon>Clostridiaceae</taxon>
        <taxon>Clostridium</taxon>
    </lineage>
</organism>
<dbReference type="RefSeq" id="WP_186835068.1">
    <property type="nucleotide sequence ID" value="NZ_JACOOQ010000010.1"/>
</dbReference>
<evidence type="ECO:0000259" key="1">
    <source>
        <dbReference type="Pfam" id="PF20613"/>
    </source>
</evidence>
<dbReference type="InterPro" id="IPR046748">
    <property type="entry name" value="HipA_2"/>
</dbReference>
<sequence length="268" mass="31450">MEKVDKLIERIEAATDPFEAKIGSKYVYVKTFGSRWANKVLINEYISLRLAQSLGLTIPNGGICLIDNTIDIEDVIDCIDYDESIEGIAFYSEKVHNANALINSMPIINNIINKEEINDIILFDHLIYNADRHEGNLLIDYSNNLNSFKMYIIDHSHVFNWNSKNLQESIDNEDYKDKIILELNYKEVYKYFHHFNILNETALRKAADRFKNIINGNLLDDIINEIPKVWRYKDEDILKLKEYILYRLRNIDYMVDMIINYTKYSGGI</sequence>
<accession>A0A8I0DP65</accession>
<protein>
    <recommendedName>
        <fullName evidence="1">HipA-like kinase domain-containing protein</fullName>
    </recommendedName>
</protein>
<gene>
    <name evidence="2" type="ORF">H8R92_07080</name>
</gene>
<proteinExistence type="predicted"/>
<dbReference type="AlphaFoldDB" id="A0A8I0DP65"/>
<name>A0A8I0DP65_9CLOT</name>
<evidence type="ECO:0000313" key="2">
    <source>
        <dbReference type="EMBL" id="MBC5640197.1"/>
    </source>
</evidence>
<dbReference type="EMBL" id="JACOOQ010000010">
    <property type="protein sequence ID" value="MBC5640197.1"/>
    <property type="molecule type" value="Genomic_DNA"/>
</dbReference>
<keyword evidence="3" id="KW-1185">Reference proteome</keyword>
<dbReference type="Proteomes" id="UP000662088">
    <property type="component" value="Unassembled WGS sequence"/>
</dbReference>
<evidence type="ECO:0000313" key="3">
    <source>
        <dbReference type="Proteomes" id="UP000662088"/>
    </source>
</evidence>
<dbReference type="Pfam" id="PF20613">
    <property type="entry name" value="HipA_2"/>
    <property type="match status" value="1"/>
</dbReference>
<feature type="domain" description="HipA-like kinase" evidence="1">
    <location>
        <begin position="8"/>
        <end position="242"/>
    </location>
</feature>